<gene>
    <name evidence="2" type="ORF">NIES30_13060</name>
</gene>
<dbReference type="AlphaFoldDB" id="A0A1U7J4J4"/>
<accession>A0A1U7J4J4</accession>
<dbReference type="Proteomes" id="UP000185557">
    <property type="component" value="Unassembled WGS sequence"/>
</dbReference>
<dbReference type="EMBL" id="MRCG01000009">
    <property type="protein sequence ID" value="OKH47399.1"/>
    <property type="molecule type" value="Genomic_DNA"/>
</dbReference>
<sequence length="75" mass="7757">MASTDSNALGVALGGLGAIVALLSGGTLLMRQRWQAQAVATLDAAVDLSLITETETVLVSEPAEIESEVALAYRR</sequence>
<evidence type="ECO:0000256" key="1">
    <source>
        <dbReference type="SAM" id="Phobius"/>
    </source>
</evidence>
<evidence type="ECO:0000313" key="2">
    <source>
        <dbReference type="EMBL" id="OKH47399.1"/>
    </source>
</evidence>
<proteinExistence type="predicted"/>
<feature type="transmembrane region" description="Helical" evidence="1">
    <location>
        <begin position="6"/>
        <end position="29"/>
    </location>
</feature>
<keyword evidence="1" id="KW-0472">Membrane</keyword>
<name>A0A1U7J4J4_9CYAN</name>
<keyword evidence="3" id="KW-1185">Reference proteome</keyword>
<organism evidence="2 3">
    <name type="scientific">Phormidium tenue NIES-30</name>
    <dbReference type="NCBI Taxonomy" id="549789"/>
    <lineage>
        <taxon>Bacteria</taxon>
        <taxon>Bacillati</taxon>
        <taxon>Cyanobacteriota</taxon>
        <taxon>Cyanophyceae</taxon>
        <taxon>Oscillatoriophycideae</taxon>
        <taxon>Oscillatoriales</taxon>
        <taxon>Oscillatoriaceae</taxon>
        <taxon>Phormidium</taxon>
    </lineage>
</organism>
<protein>
    <submittedName>
        <fullName evidence="2">Uncharacterized protein</fullName>
    </submittedName>
</protein>
<keyword evidence="1" id="KW-1133">Transmembrane helix</keyword>
<evidence type="ECO:0000313" key="3">
    <source>
        <dbReference type="Proteomes" id="UP000185557"/>
    </source>
</evidence>
<reference evidence="2 3" key="1">
    <citation type="submission" date="2016-11" db="EMBL/GenBank/DDBJ databases">
        <title>Draft Genome Sequences of Nine Cyanobacterial Strains from Diverse Habitats.</title>
        <authorList>
            <person name="Zhu T."/>
            <person name="Hou S."/>
            <person name="Lu X."/>
            <person name="Hess W.R."/>
        </authorList>
    </citation>
    <scope>NUCLEOTIDE SEQUENCE [LARGE SCALE GENOMIC DNA]</scope>
    <source>
        <strain evidence="2 3">NIES-30</strain>
    </source>
</reference>
<comment type="caution">
    <text evidence="2">The sequence shown here is derived from an EMBL/GenBank/DDBJ whole genome shotgun (WGS) entry which is preliminary data.</text>
</comment>
<keyword evidence="1" id="KW-0812">Transmembrane</keyword>